<dbReference type="Pfam" id="PF22725">
    <property type="entry name" value="GFO_IDH_MocA_C3"/>
    <property type="match status" value="1"/>
</dbReference>
<organism evidence="3 4">
    <name type="scientific">Cohnella nanjingensis</name>
    <dbReference type="NCBI Taxonomy" id="1387779"/>
    <lineage>
        <taxon>Bacteria</taxon>
        <taxon>Bacillati</taxon>
        <taxon>Bacillota</taxon>
        <taxon>Bacilli</taxon>
        <taxon>Bacillales</taxon>
        <taxon>Paenibacillaceae</taxon>
        <taxon>Cohnella</taxon>
    </lineage>
</organism>
<reference evidence="3 4" key="1">
    <citation type="submission" date="2020-08" db="EMBL/GenBank/DDBJ databases">
        <title>Cohnella phylogeny.</title>
        <authorList>
            <person name="Dunlap C."/>
        </authorList>
    </citation>
    <scope>NUCLEOTIDE SEQUENCE [LARGE SCALE GENOMIC DNA]</scope>
    <source>
        <strain evidence="3 4">DSM 28246</strain>
    </source>
</reference>
<evidence type="ECO:0000313" key="4">
    <source>
        <dbReference type="Proteomes" id="UP000547209"/>
    </source>
</evidence>
<dbReference type="InterPro" id="IPR051450">
    <property type="entry name" value="Gfo/Idh/MocA_Oxidoreductases"/>
</dbReference>
<keyword evidence="4" id="KW-1185">Reference proteome</keyword>
<evidence type="ECO:0000313" key="3">
    <source>
        <dbReference type="EMBL" id="MBB6674560.1"/>
    </source>
</evidence>
<protein>
    <submittedName>
        <fullName evidence="3">Gfo/Idh/MocA family oxidoreductase</fullName>
    </submittedName>
</protein>
<sequence length="378" mass="40960">MKLGIIGYGLRMQTVVGEILRHDPDCRIAGIVDPGAPEASDRGAPVPRYDSLAALLDGAAPDGLLIGTRCSLHTPYALQALPTGIPLYMEKPVATTLADWARLDEASRTYDTPVVVSHPLRLTAIVQMVKEIVDSGAIGTVEHVQAVNNVPYGGVYYHSWYRDESETGGLFLQKATHDFDYINYVLGRRPVSVCAMASKQVFKGNKPAGLRCADCEENRTCAESTVGTPNADDWAYCCFAEDTGNEDSGSALIRYEGGMHVSYSQNFFARRGAAARGATFLGYKGTVSFDFVTGEVTVHHHHKPRVDRYRFDSGEGHFGGDLGLAANFVDVMRGRGPSISTLEDGLVSALLCLKAKEAQQTGMYQDLNELRAVQGAMN</sequence>
<dbReference type="InterPro" id="IPR036291">
    <property type="entry name" value="NAD(P)-bd_dom_sf"/>
</dbReference>
<dbReference type="PANTHER" id="PTHR43377">
    <property type="entry name" value="BILIVERDIN REDUCTASE A"/>
    <property type="match status" value="1"/>
</dbReference>
<dbReference type="Gene3D" id="3.40.50.720">
    <property type="entry name" value="NAD(P)-binding Rossmann-like Domain"/>
    <property type="match status" value="1"/>
</dbReference>
<dbReference type="EMBL" id="JACJVP010000047">
    <property type="protein sequence ID" value="MBB6674560.1"/>
    <property type="molecule type" value="Genomic_DNA"/>
</dbReference>
<feature type="domain" description="GFO/IDH/MocA-like oxidoreductase" evidence="2">
    <location>
        <begin position="126"/>
        <end position="287"/>
    </location>
</feature>
<dbReference type="SUPFAM" id="SSF55347">
    <property type="entry name" value="Glyceraldehyde-3-phosphate dehydrogenase-like, C-terminal domain"/>
    <property type="match status" value="1"/>
</dbReference>
<dbReference type="Proteomes" id="UP000547209">
    <property type="component" value="Unassembled WGS sequence"/>
</dbReference>
<dbReference type="InterPro" id="IPR055170">
    <property type="entry name" value="GFO_IDH_MocA-like_dom"/>
</dbReference>
<dbReference type="InterPro" id="IPR000683">
    <property type="entry name" value="Gfo/Idh/MocA-like_OxRdtase_N"/>
</dbReference>
<accession>A0A7X0VHW2</accession>
<dbReference type="Gene3D" id="3.30.360.10">
    <property type="entry name" value="Dihydrodipicolinate Reductase, domain 2"/>
    <property type="match status" value="1"/>
</dbReference>
<dbReference type="SUPFAM" id="SSF51735">
    <property type="entry name" value="NAD(P)-binding Rossmann-fold domains"/>
    <property type="match status" value="1"/>
</dbReference>
<dbReference type="RefSeq" id="WP_185672408.1">
    <property type="nucleotide sequence ID" value="NZ_JACJVP010000047.1"/>
</dbReference>
<name>A0A7X0VHW2_9BACL</name>
<dbReference type="PANTHER" id="PTHR43377:SF2">
    <property type="entry name" value="BINDING ROSSMANN FOLD OXIDOREDUCTASE, PUTATIVE (AFU_ORTHOLOGUE AFUA_4G00560)-RELATED"/>
    <property type="match status" value="1"/>
</dbReference>
<feature type="domain" description="Gfo/Idh/MocA-like oxidoreductase N-terminal" evidence="1">
    <location>
        <begin position="2"/>
        <end position="117"/>
    </location>
</feature>
<comment type="caution">
    <text evidence="3">The sequence shown here is derived from an EMBL/GenBank/DDBJ whole genome shotgun (WGS) entry which is preliminary data.</text>
</comment>
<evidence type="ECO:0000259" key="1">
    <source>
        <dbReference type="Pfam" id="PF01408"/>
    </source>
</evidence>
<gene>
    <name evidence="3" type="ORF">H7C19_28145</name>
</gene>
<dbReference type="AlphaFoldDB" id="A0A7X0VHW2"/>
<proteinExistence type="predicted"/>
<evidence type="ECO:0000259" key="2">
    <source>
        <dbReference type="Pfam" id="PF22725"/>
    </source>
</evidence>
<dbReference type="GO" id="GO:0000166">
    <property type="term" value="F:nucleotide binding"/>
    <property type="evidence" value="ECO:0007669"/>
    <property type="project" value="InterPro"/>
</dbReference>
<dbReference type="Pfam" id="PF01408">
    <property type="entry name" value="GFO_IDH_MocA"/>
    <property type="match status" value="1"/>
</dbReference>